<sequence>MVACDNLDFKNEWFHFGCIGLKEQPKGKWFCPNYASVLKRRKITAPFGGIYFHRSSDYDRVNRTRIEVQFMRS</sequence>
<accession>A0ABR2MFB3</accession>
<dbReference type="InterPro" id="IPR013083">
    <property type="entry name" value="Znf_RING/FYVE/PHD"/>
</dbReference>
<evidence type="ECO:0000256" key="3">
    <source>
        <dbReference type="ARBA" id="ARBA00023015"/>
    </source>
</evidence>
<keyword evidence="2" id="KW-0862">Zinc</keyword>
<evidence type="ECO:0000256" key="2">
    <source>
        <dbReference type="ARBA" id="ARBA00022833"/>
    </source>
</evidence>
<comment type="caution">
    <text evidence="5">The sequence shown here is derived from an EMBL/GenBank/DDBJ whole genome shotgun (WGS) entry which is preliminary data.</text>
</comment>
<name>A0ABR2MFB3_9ASPA</name>
<dbReference type="PANTHER" id="PTHR10333">
    <property type="entry name" value="INHIBITOR OF GROWTH PROTEIN"/>
    <property type="match status" value="1"/>
</dbReference>
<evidence type="ECO:0000313" key="6">
    <source>
        <dbReference type="Proteomes" id="UP001412067"/>
    </source>
</evidence>
<dbReference type="PANTHER" id="PTHR10333:SF103">
    <property type="entry name" value="INHIBITOR OF GROWTH PROTEIN 3"/>
    <property type="match status" value="1"/>
</dbReference>
<dbReference type="SUPFAM" id="SSF57903">
    <property type="entry name" value="FYVE/PHD zinc finger"/>
    <property type="match status" value="1"/>
</dbReference>
<dbReference type="InterPro" id="IPR011011">
    <property type="entry name" value="Znf_FYVE_PHD"/>
</dbReference>
<evidence type="ECO:0000256" key="4">
    <source>
        <dbReference type="ARBA" id="ARBA00023163"/>
    </source>
</evidence>
<reference evidence="5 6" key="1">
    <citation type="journal article" date="2022" name="Nat. Plants">
        <title>Genomes of leafy and leafless Platanthera orchids illuminate the evolution of mycoheterotrophy.</title>
        <authorList>
            <person name="Li M.H."/>
            <person name="Liu K.W."/>
            <person name="Li Z."/>
            <person name="Lu H.C."/>
            <person name="Ye Q.L."/>
            <person name="Zhang D."/>
            <person name="Wang J.Y."/>
            <person name="Li Y.F."/>
            <person name="Zhong Z.M."/>
            <person name="Liu X."/>
            <person name="Yu X."/>
            <person name="Liu D.K."/>
            <person name="Tu X.D."/>
            <person name="Liu B."/>
            <person name="Hao Y."/>
            <person name="Liao X.Y."/>
            <person name="Jiang Y.T."/>
            <person name="Sun W.H."/>
            <person name="Chen J."/>
            <person name="Chen Y.Q."/>
            <person name="Ai Y."/>
            <person name="Zhai J.W."/>
            <person name="Wu S.S."/>
            <person name="Zhou Z."/>
            <person name="Hsiao Y.Y."/>
            <person name="Wu W.L."/>
            <person name="Chen Y.Y."/>
            <person name="Lin Y.F."/>
            <person name="Hsu J.L."/>
            <person name="Li C.Y."/>
            <person name="Wang Z.W."/>
            <person name="Zhao X."/>
            <person name="Zhong W.Y."/>
            <person name="Ma X.K."/>
            <person name="Ma L."/>
            <person name="Huang J."/>
            <person name="Chen G.Z."/>
            <person name="Huang M.Z."/>
            <person name="Huang L."/>
            <person name="Peng D.H."/>
            <person name="Luo Y.B."/>
            <person name="Zou S.Q."/>
            <person name="Chen S.P."/>
            <person name="Lan S."/>
            <person name="Tsai W.C."/>
            <person name="Van de Peer Y."/>
            <person name="Liu Z.J."/>
        </authorList>
    </citation>
    <scope>NUCLEOTIDE SEQUENCE [LARGE SCALE GENOMIC DNA]</scope>
    <source>
        <strain evidence="5">Lor288</strain>
    </source>
</reference>
<organism evidence="5 6">
    <name type="scientific">Platanthera guangdongensis</name>
    <dbReference type="NCBI Taxonomy" id="2320717"/>
    <lineage>
        <taxon>Eukaryota</taxon>
        <taxon>Viridiplantae</taxon>
        <taxon>Streptophyta</taxon>
        <taxon>Embryophyta</taxon>
        <taxon>Tracheophyta</taxon>
        <taxon>Spermatophyta</taxon>
        <taxon>Magnoliopsida</taxon>
        <taxon>Liliopsida</taxon>
        <taxon>Asparagales</taxon>
        <taxon>Orchidaceae</taxon>
        <taxon>Orchidoideae</taxon>
        <taxon>Orchideae</taxon>
        <taxon>Orchidinae</taxon>
        <taxon>Platanthera</taxon>
    </lineage>
</organism>
<proteinExistence type="predicted"/>
<dbReference type="Proteomes" id="UP001412067">
    <property type="component" value="Unassembled WGS sequence"/>
</dbReference>
<gene>
    <name evidence="5" type="primary">ING1</name>
    <name evidence="5" type="ORF">KSP40_PGU000624</name>
</gene>
<evidence type="ECO:0000256" key="1">
    <source>
        <dbReference type="ARBA" id="ARBA00022771"/>
    </source>
</evidence>
<keyword evidence="3" id="KW-0805">Transcription regulation</keyword>
<dbReference type="EMBL" id="JBBWWR010000008">
    <property type="protein sequence ID" value="KAK8962364.1"/>
    <property type="molecule type" value="Genomic_DNA"/>
</dbReference>
<keyword evidence="1" id="KW-0863">Zinc-finger</keyword>
<keyword evidence="1" id="KW-0479">Metal-binding</keyword>
<keyword evidence="6" id="KW-1185">Reference proteome</keyword>
<dbReference type="Gene3D" id="3.30.40.10">
    <property type="entry name" value="Zinc/RING finger domain, C3HC4 (zinc finger)"/>
    <property type="match status" value="1"/>
</dbReference>
<dbReference type="InterPro" id="IPR028651">
    <property type="entry name" value="ING_fam"/>
</dbReference>
<evidence type="ECO:0000313" key="5">
    <source>
        <dbReference type="EMBL" id="KAK8962364.1"/>
    </source>
</evidence>
<protein>
    <submittedName>
        <fullName evidence="5">PHD finger protein ING1</fullName>
    </submittedName>
</protein>
<keyword evidence="4" id="KW-0804">Transcription</keyword>